<keyword evidence="2" id="KW-1133">Transmembrane helix</keyword>
<dbReference type="AlphaFoldDB" id="A0A832WBF9"/>
<protein>
    <submittedName>
        <fullName evidence="3">Uncharacterized protein</fullName>
    </submittedName>
</protein>
<dbReference type="RefSeq" id="WP_011022866.1">
    <property type="nucleotide sequence ID" value="NZ_DUJU01000164.1"/>
</dbReference>
<reference evidence="3" key="1">
    <citation type="journal article" date="2020" name="bioRxiv">
        <title>A rank-normalized archaeal taxonomy based on genome phylogeny resolves widespread incomplete and uneven classifications.</title>
        <authorList>
            <person name="Rinke C."/>
            <person name="Chuvochina M."/>
            <person name="Mussig A.J."/>
            <person name="Chaumeil P.-A."/>
            <person name="Waite D.W."/>
            <person name="Whitman W.B."/>
            <person name="Parks D.H."/>
            <person name="Hugenholtz P."/>
        </authorList>
    </citation>
    <scope>NUCLEOTIDE SEQUENCE</scope>
    <source>
        <strain evidence="3">UBA8876</strain>
    </source>
</reference>
<gene>
    <name evidence="3" type="ORF">HA338_14630</name>
</gene>
<evidence type="ECO:0000313" key="3">
    <source>
        <dbReference type="EMBL" id="HIH95195.1"/>
    </source>
</evidence>
<feature type="compositionally biased region" description="Acidic residues" evidence="1">
    <location>
        <begin position="10"/>
        <end position="30"/>
    </location>
</feature>
<sequence>MSTTTKELSEEPAGEDLSSEEYPEEESPGEEFSELIKYTVPGYILGLLAGIFLDIQGYQRSAAGQWLVRTLAGEGESIFEGIFSIRQRLRKAEGSMAEAYGWGKLFGIAIPWIIDFGSRLAGVDVYGIEGFYIPYFYALSDQIGANISGILFLKRTEGSWKAGFSRYFRHPVMLASLFVIIIVPIGLLGARIMGFSPTTQTFTALETIAANLCWVPPLVGWLNEKYR</sequence>
<name>A0A832WBF9_9EURY</name>
<feature type="transmembrane region" description="Helical" evidence="2">
    <location>
        <begin position="202"/>
        <end position="222"/>
    </location>
</feature>
<evidence type="ECO:0000256" key="1">
    <source>
        <dbReference type="SAM" id="MobiDB-lite"/>
    </source>
</evidence>
<dbReference type="GeneID" id="1474813"/>
<proteinExistence type="predicted"/>
<feature type="transmembrane region" description="Helical" evidence="2">
    <location>
        <begin position="96"/>
        <end position="114"/>
    </location>
</feature>
<feature type="transmembrane region" description="Helical" evidence="2">
    <location>
        <begin position="174"/>
        <end position="196"/>
    </location>
</feature>
<organism evidence="3 4">
    <name type="scientific">Methanosarcina acetivorans</name>
    <dbReference type="NCBI Taxonomy" id="2214"/>
    <lineage>
        <taxon>Archaea</taxon>
        <taxon>Methanobacteriati</taxon>
        <taxon>Methanobacteriota</taxon>
        <taxon>Stenosarchaea group</taxon>
        <taxon>Methanomicrobia</taxon>
        <taxon>Methanosarcinales</taxon>
        <taxon>Methanosarcinaceae</taxon>
        <taxon>Methanosarcina</taxon>
    </lineage>
</organism>
<dbReference type="Proteomes" id="UP000600774">
    <property type="component" value="Unassembled WGS sequence"/>
</dbReference>
<keyword evidence="2" id="KW-0472">Membrane</keyword>
<keyword evidence="2" id="KW-0812">Transmembrane</keyword>
<dbReference type="EMBL" id="DUJU01000164">
    <property type="protein sequence ID" value="HIH95195.1"/>
    <property type="molecule type" value="Genomic_DNA"/>
</dbReference>
<evidence type="ECO:0000256" key="2">
    <source>
        <dbReference type="SAM" id="Phobius"/>
    </source>
</evidence>
<feature type="region of interest" description="Disordered" evidence="1">
    <location>
        <begin position="1"/>
        <end position="30"/>
    </location>
</feature>
<dbReference type="OMA" id="ANLCWLP"/>
<evidence type="ECO:0000313" key="4">
    <source>
        <dbReference type="Proteomes" id="UP000600774"/>
    </source>
</evidence>
<comment type="caution">
    <text evidence="3">The sequence shown here is derived from an EMBL/GenBank/DDBJ whole genome shotgun (WGS) entry which is preliminary data.</text>
</comment>
<feature type="transmembrane region" description="Helical" evidence="2">
    <location>
        <begin position="134"/>
        <end position="153"/>
    </location>
</feature>
<accession>A0A832WBF9</accession>